<dbReference type="PANTHER" id="PTHR45138">
    <property type="entry name" value="REGULATORY COMPONENTS OF SENSORY TRANSDUCTION SYSTEM"/>
    <property type="match status" value="1"/>
</dbReference>
<dbReference type="EMBL" id="BSUJ01000001">
    <property type="protein sequence ID" value="GMA19983.1"/>
    <property type="molecule type" value="Genomic_DNA"/>
</dbReference>
<keyword evidence="4" id="KW-1185">Reference proteome</keyword>
<feature type="transmembrane region" description="Helical" evidence="1">
    <location>
        <begin position="95"/>
        <end position="111"/>
    </location>
</feature>
<evidence type="ECO:0000313" key="3">
    <source>
        <dbReference type="EMBL" id="GMA19983.1"/>
    </source>
</evidence>
<feature type="transmembrane region" description="Helical" evidence="1">
    <location>
        <begin position="161"/>
        <end position="179"/>
    </location>
</feature>
<dbReference type="SMART" id="SM00267">
    <property type="entry name" value="GGDEF"/>
    <property type="match status" value="1"/>
</dbReference>
<dbReference type="NCBIfam" id="TIGR00254">
    <property type="entry name" value="GGDEF"/>
    <property type="match status" value="1"/>
</dbReference>
<dbReference type="SUPFAM" id="SSF55073">
    <property type="entry name" value="Nucleotide cyclase"/>
    <property type="match status" value="1"/>
</dbReference>
<dbReference type="InterPro" id="IPR029787">
    <property type="entry name" value="Nucleotide_cyclase"/>
</dbReference>
<dbReference type="InterPro" id="IPR050469">
    <property type="entry name" value="Diguanylate_Cyclase"/>
</dbReference>
<evidence type="ECO:0000313" key="4">
    <source>
        <dbReference type="Proteomes" id="UP001157109"/>
    </source>
</evidence>
<comment type="caution">
    <text evidence="3">The sequence shown here is derived from an EMBL/GenBank/DDBJ whole genome shotgun (WGS) entry which is preliminary data.</text>
</comment>
<dbReference type="InterPro" id="IPR000160">
    <property type="entry name" value="GGDEF_dom"/>
</dbReference>
<name>A0ABQ6HPF8_9MICO</name>
<dbReference type="PANTHER" id="PTHR45138:SF24">
    <property type="entry name" value="DIGUANYLATE CYCLASE DGCC-RELATED"/>
    <property type="match status" value="1"/>
</dbReference>
<gene>
    <name evidence="3" type="ORF">GCM10025862_20040</name>
</gene>
<evidence type="ECO:0000256" key="1">
    <source>
        <dbReference type="SAM" id="Phobius"/>
    </source>
</evidence>
<sequence>MRDAPPAFRVYLTIAPMLLVMYLGVGDPTARAGIIVVCAVLTPVVQAVGLMMNRPLRSGSWWWILSAEALWFSAAMIGPQWSWGHAPGVGQIHDLLDLLGYALIVPAGLSLSRSLDFGRDEDGAIDTAILVIGASAVVWVLTMDPDRFARRAAAHGQLVALAYPFVGLLMVAVVVRLLFRISRPSVSLSLLLVSVVMLIVGDITHLAAPEVGSSHRDISVWYLIAYLSIGLSALHPTARELGRPHSVAPSPAAGGIRLGVLGIFSVMPPLMLFFGGAALAGAHPFVLSAAALIVFVLVMVRLAQMVDVVGHQTELLSSQARTDHLTGLPNRRTTDAELDRAIVDAAEDGTALVVALIDLDHFKRYNDRFGHQAGDTLLIGGTTAWRQVLPPDVFLGRYGGEEFIVVTRGRTPDEAVALVDALRPRTPGGQTFSAGLATWDGLEPGSGLVRRADRALYAAKAAGRCCTVQTRGHQRLVVIGSEATPVPAGSVPA</sequence>
<keyword evidence="1" id="KW-1133">Transmembrane helix</keyword>
<dbReference type="InterPro" id="IPR043128">
    <property type="entry name" value="Rev_trsase/Diguanyl_cyclase"/>
</dbReference>
<dbReference type="RefSeq" id="WP_241444527.1">
    <property type="nucleotide sequence ID" value="NZ_BSUJ01000001.1"/>
</dbReference>
<dbReference type="Pfam" id="PF00990">
    <property type="entry name" value="GGDEF"/>
    <property type="match status" value="1"/>
</dbReference>
<proteinExistence type="predicted"/>
<keyword evidence="1" id="KW-0472">Membrane</keyword>
<protein>
    <recommendedName>
        <fullName evidence="2">GGDEF domain-containing protein</fullName>
    </recommendedName>
</protein>
<feature type="transmembrane region" description="Helical" evidence="1">
    <location>
        <begin position="62"/>
        <end position="83"/>
    </location>
</feature>
<dbReference type="Proteomes" id="UP001157109">
    <property type="component" value="Unassembled WGS sequence"/>
</dbReference>
<evidence type="ECO:0000259" key="2">
    <source>
        <dbReference type="PROSITE" id="PS50887"/>
    </source>
</evidence>
<feature type="transmembrane region" description="Helical" evidence="1">
    <location>
        <begin position="285"/>
        <end position="303"/>
    </location>
</feature>
<organism evidence="3 4">
    <name type="scientific">Arsenicicoccus piscis</name>
    <dbReference type="NCBI Taxonomy" id="673954"/>
    <lineage>
        <taxon>Bacteria</taxon>
        <taxon>Bacillati</taxon>
        <taxon>Actinomycetota</taxon>
        <taxon>Actinomycetes</taxon>
        <taxon>Micrococcales</taxon>
        <taxon>Intrasporangiaceae</taxon>
        <taxon>Arsenicicoccus</taxon>
    </lineage>
</organism>
<feature type="transmembrane region" description="Helical" evidence="1">
    <location>
        <begin position="258"/>
        <end position="279"/>
    </location>
</feature>
<feature type="transmembrane region" description="Helical" evidence="1">
    <location>
        <begin position="7"/>
        <end position="25"/>
    </location>
</feature>
<dbReference type="PROSITE" id="PS50887">
    <property type="entry name" value="GGDEF"/>
    <property type="match status" value="1"/>
</dbReference>
<feature type="transmembrane region" description="Helical" evidence="1">
    <location>
        <begin position="186"/>
        <end position="208"/>
    </location>
</feature>
<dbReference type="CDD" id="cd01949">
    <property type="entry name" value="GGDEF"/>
    <property type="match status" value="1"/>
</dbReference>
<dbReference type="Gene3D" id="3.30.70.270">
    <property type="match status" value="1"/>
</dbReference>
<feature type="transmembrane region" description="Helical" evidence="1">
    <location>
        <begin position="31"/>
        <end position="50"/>
    </location>
</feature>
<reference evidence="4" key="1">
    <citation type="journal article" date="2019" name="Int. J. Syst. Evol. Microbiol.">
        <title>The Global Catalogue of Microorganisms (GCM) 10K type strain sequencing project: providing services to taxonomists for standard genome sequencing and annotation.</title>
        <authorList>
            <consortium name="The Broad Institute Genomics Platform"/>
            <consortium name="The Broad Institute Genome Sequencing Center for Infectious Disease"/>
            <person name="Wu L."/>
            <person name="Ma J."/>
        </authorList>
    </citation>
    <scope>NUCLEOTIDE SEQUENCE [LARGE SCALE GENOMIC DNA]</scope>
    <source>
        <strain evidence="4">NBRC 105830</strain>
    </source>
</reference>
<keyword evidence="1" id="KW-0812">Transmembrane</keyword>
<accession>A0ABQ6HPF8</accession>
<feature type="transmembrane region" description="Helical" evidence="1">
    <location>
        <begin position="123"/>
        <end position="141"/>
    </location>
</feature>
<feature type="domain" description="GGDEF" evidence="2">
    <location>
        <begin position="350"/>
        <end position="472"/>
    </location>
</feature>
<feature type="transmembrane region" description="Helical" evidence="1">
    <location>
        <begin position="220"/>
        <end position="238"/>
    </location>
</feature>